<feature type="domain" description="Sulfatase N-terminal" evidence="3">
    <location>
        <begin position="14"/>
        <end position="315"/>
    </location>
</feature>
<dbReference type="InterPro" id="IPR000917">
    <property type="entry name" value="Sulfatase_N"/>
</dbReference>
<dbReference type="Gene3D" id="3.40.720.10">
    <property type="entry name" value="Alkaline Phosphatase, subunit A"/>
    <property type="match status" value="1"/>
</dbReference>
<protein>
    <submittedName>
        <fullName evidence="4">Sulfatase</fullName>
    </submittedName>
</protein>
<comment type="similarity">
    <text evidence="1">Belongs to the sulfatase family.</text>
</comment>
<evidence type="ECO:0000313" key="4">
    <source>
        <dbReference type="EMBL" id="NWK55994.1"/>
    </source>
</evidence>
<comment type="caution">
    <text evidence="4">The sequence shown here is derived from an EMBL/GenBank/DDBJ whole genome shotgun (WGS) entry which is preliminary data.</text>
</comment>
<dbReference type="CDD" id="cd16026">
    <property type="entry name" value="GALNS_like"/>
    <property type="match status" value="1"/>
</dbReference>
<name>A0A851GPC2_9BACT</name>
<gene>
    <name evidence="4" type="ORF">HW115_10245</name>
</gene>
<keyword evidence="5" id="KW-1185">Reference proteome</keyword>
<evidence type="ECO:0000256" key="2">
    <source>
        <dbReference type="ARBA" id="ARBA00022801"/>
    </source>
</evidence>
<evidence type="ECO:0000313" key="5">
    <source>
        <dbReference type="Proteomes" id="UP000557872"/>
    </source>
</evidence>
<dbReference type="Pfam" id="PF00884">
    <property type="entry name" value="Sulfatase"/>
    <property type="match status" value="1"/>
</dbReference>
<dbReference type="PANTHER" id="PTHR42693:SF53">
    <property type="entry name" value="ENDO-4-O-SULFATASE"/>
    <property type="match status" value="1"/>
</dbReference>
<dbReference type="EMBL" id="JACBAZ010000004">
    <property type="protein sequence ID" value="NWK55994.1"/>
    <property type="molecule type" value="Genomic_DNA"/>
</dbReference>
<sequence length="455" mass="50958">MVLVSAQGDDARKPNLIIIFTDDQGYQDLGCFGSPDIKTPRIDQMAKEGMMLTDFYAQTVCGPSRAALMTGCYPFRNARRDKGEVPHPKLALAEITMAEVLKSAGYATGMVGKWDLAGHSQTKFDMNLRPGKQGFDESFWTPGSNDAFVNLLRDDQLIERKADLSTLTRRYTNEAIQFIDRHKEGPFFLYLAHTMPHTKLAVSTQFKGKSKAGLYGDVIEEIDHHVGRVLDHVKKSGLDENTYVVFTSDNGPWWVKKDHGGHAEPLRGEKCTTYEGGLRVPCVIRAPGNIKPGRQSSQLAATIDLLPTFAALAGAEVPTDRVIDGVDMSAFLHGEAKEKDRSFFFYQHKFLRAVRVGKWKLHVPHTQSHRQGLGKKWRVHMRPENRPFIEEVTLYDLESDVAESKNVASDHPEVVARLMKRIAHMRKDLGDGGYRGENARALGKDDYFGRGIEGK</sequence>
<dbReference type="InterPro" id="IPR017850">
    <property type="entry name" value="Alkaline_phosphatase_core_sf"/>
</dbReference>
<dbReference type="GO" id="GO:0004065">
    <property type="term" value="F:arylsulfatase activity"/>
    <property type="evidence" value="ECO:0007669"/>
    <property type="project" value="TreeGrafter"/>
</dbReference>
<evidence type="ECO:0000259" key="3">
    <source>
        <dbReference type="Pfam" id="PF00884"/>
    </source>
</evidence>
<organism evidence="4 5">
    <name type="scientific">Oceaniferula marina</name>
    <dbReference type="NCBI Taxonomy" id="2748318"/>
    <lineage>
        <taxon>Bacteria</taxon>
        <taxon>Pseudomonadati</taxon>
        <taxon>Verrucomicrobiota</taxon>
        <taxon>Verrucomicrobiia</taxon>
        <taxon>Verrucomicrobiales</taxon>
        <taxon>Verrucomicrobiaceae</taxon>
        <taxon>Oceaniferula</taxon>
    </lineage>
</organism>
<evidence type="ECO:0000256" key="1">
    <source>
        <dbReference type="ARBA" id="ARBA00008779"/>
    </source>
</evidence>
<reference evidence="4 5" key="1">
    <citation type="submission" date="2020-07" db="EMBL/GenBank/DDBJ databases">
        <title>Roseicoccus Jingziensis gen. nov., sp. nov., isolated from coastal seawater.</title>
        <authorList>
            <person name="Feng X."/>
        </authorList>
    </citation>
    <scope>NUCLEOTIDE SEQUENCE [LARGE SCALE GENOMIC DNA]</scope>
    <source>
        <strain evidence="4 5">N1E253</strain>
    </source>
</reference>
<dbReference type="AlphaFoldDB" id="A0A851GPC2"/>
<dbReference type="Pfam" id="PF14707">
    <property type="entry name" value="Sulfatase_C"/>
    <property type="match status" value="1"/>
</dbReference>
<proteinExistence type="inferred from homology"/>
<accession>A0A851GPC2</accession>
<dbReference type="InterPro" id="IPR050738">
    <property type="entry name" value="Sulfatase"/>
</dbReference>
<dbReference type="Proteomes" id="UP000557872">
    <property type="component" value="Unassembled WGS sequence"/>
</dbReference>
<dbReference type="PANTHER" id="PTHR42693">
    <property type="entry name" value="ARYLSULFATASE FAMILY MEMBER"/>
    <property type="match status" value="1"/>
</dbReference>
<dbReference type="SUPFAM" id="SSF53649">
    <property type="entry name" value="Alkaline phosphatase-like"/>
    <property type="match status" value="1"/>
</dbReference>
<dbReference type="Gene3D" id="3.30.1120.10">
    <property type="match status" value="1"/>
</dbReference>
<keyword evidence="2" id="KW-0378">Hydrolase</keyword>